<dbReference type="PANTHER" id="PTHR47942:SF63">
    <property type="entry name" value="PENTATRICOPEPTIDE REPEAT-CONTAINING PROTEIN"/>
    <property type="match status" value="1"/>
</dbReference>
<proteinExistence type="predicted"/>
<gene>
    <name evidence="3" type="ORF">HDU87_002590</name>
</gene>
<dbReference type="EMBL" id="JADGJQ010000002">
    <property type="protein sequence ID" value="KAJ3185024.1"/>
    <property type="molecule type" value="Genomic_DNA"/>
</dbReference>
<feature type="repeat" description="PPR" evidence="2">
    <location>
        <begin position="553"/>
        <end position="587"/>
    </location>
</feature>
<evidence type="ECO:0000313" key="3">
    <source>
        <dbReference type="EMBL" id="KAJ3185024.1"/>
    </source>
</evidence>
<keyword evidence="1" id="KW-0677">Repeat</keyword>
<dbReference type="InterPro" id="IPR011990">
    <property type="entry name" value="TPR-like_helical_dom_sf"/>
</dbReference>
<evidence type="ECO:0000256" key="1">
    <source>
        <dbReference type="ARBA" id="ARBA00022737"/>
    </source>
</evidence>
<name>A0AAD5TRU8_9FUNG</name>
<dbReference type="Pfam" id="PF13041">
    <property type="entry name" value="PPR_2"/>
    <property type="match status" value="2"/>
</dbReference>
<dbReference type="PROSITE" id="PS51375">
    <property type="entry name" value="PPR"/>
    <property type="match status" value="3"/>
</dbReference>
<dbReference type="NCBIfam" id="TIGR00756">
    <property type="entry name" value="PPR"/>
    <property type="match status" value="2"/>
</dbReference>
<comment type="caution">
    <text evidence="3">The sequence shown here is derived from an EMBL/GenBank/DDBJ whole genome shotgun (WGS) entry which is preliminary data.</text>
</comment>
<evidence type="ECO:0000256" key="2">
    <source>
        <dbReference type="PROSITE-ProRule" id="PRU00708"/>
    </source>
</evidence>
<reference evidence="3" key="1">
    <citation type="submission" date="2020-05" db="EMBL/GenBank/DDBJ databases">
        <title>Phylogenomic resolution of chytrid fungi.</title>
        <authorList>
            <person name="Stajich J.E."/>
            <person name="Amses K."/>
            <person name="Simmons R."/>
            <person name="Seto K."/>
            <person name="Myers J."/>
            <person name="Bonds A."/>
            <person name="Quandt C.A."/>
            <person name="Barry K."/>
            <person name="Liu P."/>
            <person name="Grigoriev I."/>
            <person name="Longcore J.E."/>
            <person name="James T.Y."/>
        </authorList>
    </citation>
    <scope>NUCLEOTIDE SEQUENCE</scope>
    <source>
        <strain evidence="3">JEL0379</strain>
    </source>
</reference>
<dbReference type="Gene3D" id="1.25.40.10">
    <property type="entry name" value="Tetratricopeptide repeat domain"/>
    <property type="match status" value="4"/>
</dbReference>
<dbReference type="InterPro" id="IPR051222">
    <property type="entry name" value="PPR/CCM1_RNA-binding"/>
</dbReference>
<sequence>MGDSVGEAKPPIPSDMGWVEAWTRFLQIKATAADSALGDEDLMELRTIWNALVSQSPQPPSTRGADRLRTVAISMRQNGLDLSPEDIQHLISSHRVLRNWAEVAWEYQILKTRAAQRLIPALLAATYESAIVAFLGLNMHDKAYAVLSDIRSDGAIPTVRNYTVLLQDAVIRKDRQKINACVDDLEKHQVRLDVTCLAILAVACEGSDCAERVQQLALAHDLPAYESDADYHAAKGALYSRLGLLDKAGSELDMIRQAAPQPTRALVALYTAMIRASFSHEGSQGLNAAETLFTEMKTLGLEPNVRTFTVLMHGYYKRRSAHDVLRTYEEMVAAGLQADATVHNIVLRTCVLHDDIYTMVEIFDRLVSTGVELPPHVLASVMAGFARCGEKNKAVEVFEQHLQGFGVRPDLTCYNVLILACGVAGDVSGCTHWWNRMLEQGLAPDKVSYTSFLHALSCAGDTRVETMYHRVFSTEVEPDALARELLIKDRLRRGDFEQAVGYFDMLLHSNGGAKDNISTGAVEALSRALRRRDDLPGAWKLIREYMDTGAQPDLKIYHALINLMRASSRPDEVINLWKGMIQERVEPDRQVYDRVLAAYAAQRDSEGLWAAVEDMRMRRIIPTVGMWEQIMQALTRDQRWSPEYLEHACRALIQDSGSLTVTLLELLLDYALSADAPPDLLEEVISYCLQARRKGRTDDEEARLALYAFVFGPHGNQRWARTAVQTMVDQREYRCLKEATRIMKESEDLETLFDSAARSLQLQSNHEADSIVNDLLDAACARSAERPSALLKVFRKALTTGKGEGTRPLRIMQTLHAQEGGVELLQQCWKKAAAVATPEAARTVSHAFAGFLDWAFLKRREPETVQQAWDFLVETNRSLLTLDIISVYVRFLASRNDADGIIQLATVFLTDGRLNISHRGAVVRNVLKLMRWKWPERVAMVIDFWRDRDGVDSQELREEFL</sequence>
<dbReference type="InterPro" id="IPR002885">
    <property type="entry name" value="PPR_rpt"/>
</dbReference>
<accession>A0AAD5TRU8</accession>
<organism evidence="3 4">
    <name type="scientific">Geranomyces variabilis</name>
    <dbReference type="NCBI Taxonomy" id="109894"/>
    <lineage>
        <taxon>Eukaryota</taxon>
        <taxon>Fungi</taxon>
        <taxon>Fungi incertae sedis</taxon>
        <taxon>Chytridiomycota</taxon>
        <taxon>Chytridiomycota incertae sedis</taxon>
        <taxon>Chytridiomycetes</taxon>
        <taxon>Spizellomycetales</taxon>
        <taxon>Powellomycetaceae</taxon>
        <taxon>Geranomyces</taxon>
    </lineage>
</organism>
<feature type="repeat" description="PPR" evidence="2">
    <location>
        <begin position="304"/>
        <end position="338"/>
    </location>
</feature>
<dbReference type="AlphaFoldDB" id="A0AAD5TRU8"/>
<feature type="repeat" description="PPR" evidence="2">
    <location>
        <begin position="410"/>
        <end position="444"/>
    </location>
</feature>
<evidence type="ECO:0000313" key="4">
    <source>
        <dbReference type="Proteomes" id="UP001212152"/>
    </source>
</evidence>
<dbReference type="Proteomes" id="UP001212152">
    <property type="component" value="Unassembled WGS sequence"/>
</dbReference>
<dbReference type="PANTHER" id="PTHR47942">
    <property type="entry name" value="TETRATRICOPEPTIDE REPEAT (TPR)-LIKE SUPERFAMILY PROTEIN-RELATED"/>
    <property type="match status" value="1"/>
</dbReference>
<keyword evidence="4" id="KW-1185">Reference proteome</keyword>
<protein>
    <submittedName>
        <fullName evidence="3">Uncharacterized protein</fullName>
    </submittedName>
</protein>